<evidence type="ECO:0000256" key="4">
    <source>
        <dbReference type="ARBA" id="ARBA00022833"/>
    </source>
</evidence>
<feature type="compositionally biased region" description="Acidic residues" evidence="6">
    <location>
        <begin position="724"/>
        <end position="752"/>
    </location>
</feature>
<feature type="compositionally biased region" description="Basic residues" evidence="6">
    <location>
        <begin position="777"/>
        <end position="786"/>
    </location>
</feature>
<dbReference type="Proteomes" id="UP000808372">
    <property type="component" value="Chromosome 16"/>
</dbReference>
<feature type="compositionally biased region" description="Polar residues" evidence="6">
    <location>
        <begin position="443"/>
        <end position="452"/>
    </location>
</feature>
<feature type="domain" description="C2H2-type" evidence="7">
    <location>
        <begin position="925"/>
        <end position="952"/>
    </location>
</feature>
<feature type="domain" description="C2H2-type" evidence="7">
    <location>
        <begin position="895"/>
        <end position="922"/>
    </location>
</feature>
<feature type="compositionally biased region" description="Polar residues" evidence="6">
    <location>
        <begin position="582"/>
        <end position="598"/>
    </location>
</feature>
<feature type="region of interest" description="Disordered" evidence="6">
    <location>
        <begin position="684"/>
        <end position="866"/>
    </location>
</feature>
<dbReference type="InterPro" id="IPR050688">
    <property type="entry name" value="Zinc_finger/UBP_domain"/>
</dbReference>
<dbReference type="PANTHER" id="PTHR24403">
    <property type="entry name" value="ZINC FINGER PROTEIN"/>
    <property type="match status" value="1"/>
</dbReference>
<keyword evidence="1" id="KW-0479">Metal-binding</keyword>
<feature type="compositionally biased region" description="Polar residues" evidence="6">
    <location>
        <begin position="804"/>
        <end position="822"/>
    </location>
</feature>
<dbReference type="SMART" id="SM00384">
    <property type="entry name" value="AT_hook"/>
    <property type="match status" value="3"/>
</dbReference>
<dbReference type="GO" id="GO:0008270">
    <property type="term" value="F:zinc ion binding"/>
    <property type="evidence" value="ECO:0007669"/>
    <property type="project" value="UniProtKB-KW"/>
</dbReference>
<feature type="domain" description="C2H2-type" evidence="7">
    <location>
        <begin position="1460"/>
        <end position="1487"/>
    </location>
</feature>
<dbReference type="FunFam" id="3.30.160.60:FF:000444">
    <property type="entry name" value="Zinc finger protein 335"/>
    <property type="match status" value="1"/>
</dbReference>
<feature type="domain" description="C2H2-type" evidence="7">
    <location>
        <begin position="953"/>
        <end position="980"/>
    </location>
</feature>
<dbReference type="InterPro" id="IPR013087">
    <property type="entry name" value="Znf_C2H2_type"/>
</dbReference>
<gene>
    <name evidence="9 10" type="primary">LOC120061525</name>
</gene>
<dbReference type="GO" id="GO:0005634">
    <property type="term" value="C:nucleus"/>
    <property type="evidence" value="ECO:0007669"/>
    <property type="project" value="TreeGrafter"/>
</dbReference>
<dbReference type="RefSeq" id="XP_038867359.1">
    <property type="nucleotide sequence ID" value="XM_039011431.1"/>
</dbReference>
<dbReference type="Gene3D" id="3.30.160.60">
    <property type="entry name" value="Classic Zinc Finger"/>
    <property type="match status" value="8"/>
</dbReference>
<dbReference type="GO" id="GO:0000978">
    <property type="term" value="F:RNA polymerase II cis-regulatory region sequence-specific DNA binding"/>
    <property type="evidence" value="ECO:0007669"/>
    <property type="project" value="TreeGrafter"/>
</dbReference>
<feature type="compositionally biased region" description="Basic residues" evidence="6">
    <location>
        <begin position="48"/>
        <end position="58"/>
    </location>
</feature>
<feature type="domain" description="C2H2-type" evidence="7">
    <location>
        <begin position="1488"/>
        <end position="1516"/>
    </location>
</feature>
<feature type="region of interest" description="Disordered" evidence="6">
    <location>
        <begin position="1328"/>
        <end position="1359"/>
    </location>
</feature>
<keyword evidence="2" id="KW-0677">Repeat</keyword>
<feature type="region of interest" description="Disordered" evidence="6">
    <location>
        <begin position="1"/>
        <end position="66"/>
    </location>
</feature>
<dbReference type="GO" id="GO:0007420">
    <property type="term" value="P:brain development"/>
    <property type="evidence" value="ECO:0007669"/>
    <property type="project" value="TreeGrafter"/>
</dbReference>
<keyword evidence="8" id="KW-1185">Reference proteome</keyword>
<dbReference type="RefSeq" id="XP_038867358.1">
    <property type="nucleotide sequence ID" value="XM_039011430.1"/>
</dbReference>
<feature type="compositionally biased region" description="Low complexity" evidence="6">
    <location>
        <begin position="416"/>
        <end position="440"/>
    </location>
</feature>
<keyword evidence="4" id="KW-0862">Zinc</keyword>
<evidence type="ECO:0000256" key="3">
    <source>
        <dbReference type="ARBA" id="ARBA00022771"/>
    </source>
</evidence>
<protein>
    <submittedName>
        <fullName evidence="9 10">Zinc finger protein 335-like isoform X1</fullName>
    </submittedName>
</protein>
<name>A0A8U1F0H6_SALNM</name>
<feature type="domain" description="C2H2-type" evidence="7">
    <location>
        <begin position="1404"/>
        <end position="1431"/>
    </location>
</feature>
<dbReference type="FunFam" id="3.30.160.60:FF:000624">
    <property type="entry name" value="zinc finger protein 697"/>
    <property type="match status" value="1"/>
</dbReference>
<dbReference type="PROSITE" id="PS00028">
    <property type="entry name" value="ZINC_FINGER_C2H2_1"/>
    <property type="match status" value="7"/>
</dbReference>
<organism evidence="8 9">
    <name type="scientific">Salvelinus namaycush</name>
    <name type="common">Lake trout</name>
    <name type="synonym">Salmo namaycush</name>
    <dbReference type="NCBI Taxonomy" id="8040"/>
    <lineage>
        <taxon>Eukaryota</taxon>
        <taxon>Metazoa</taxon>
        <taxon>Chordata</taxon>
        <taxon>Craniata</taxon>
        <taxon>Vertebrata</taxon>
        <taxon>Euteleostomi</taxon>
        <taxon>Actinopterygii</taxon>
        <taxon>Neopterygii</taxon>
        <taxon>Teleostei</taxon>
        <taxon>Protacanthopterygii</taxon>
        <taxon>Salmoniformes</taxon>
        <taxon>Salmonidae</taxon>
        <taxon>Salmoninae</taxon>
        <taxon>Salvelinus</taxon>
    </lineage>
</organism>
<feature type="region of interest" description="Disordered" evidence="6">
    <location>
        <begin position="233"/>
        <end position="336"/>
    </location>
</feature>
<dbReference type="InterPro" id="IPR017956">
    <property type="entry name" value="AT_hook_DNA-bd_motif"/>
</dbReference>
<proteinExistence type="predicted"/>
<feature type="compositionally biased region" description="Low complexity" evidence="6">
    <location>
        <begin position="25"/>
        <end position="47"/>
    </location>
</feature>
<evidence type="ECO:0000313" key="8">
    <source>
        <dbReference type="Proteomes" id="UP000808372"/>
    </source>
</evidence>
<feature type="domain" description="C2H2-type" evidence="7">
    <location>
        <begin position="1432"/>
        <end position="1459"/>
    </location>
</feature>
<feature type="domain" description="C2H2-type" evidence="7">
    <location>
        <begin position="993"/>
        <end position="1020"/>
    </location>
</feature>
<feature type="compositionally biased region" description="Basic and acidic residues" evidence="6">
    <location>
        <begin position="246"/>
        <end position="256"/>
    </location>
</feature>
<accession>A0A8U1F0H6</accession>
<dbReference type="Pfam" id="PF00096">
    <property type="entry name" value="zf-C2H2"/>
    <property type="match status" value="2"/>
</dbReference>
<dbReference type="PROSITE" id="PS50157">
    <property type="entry name" value="ZINC_FINGER_C2H2_2"/>
    <property type="match status" value="11"/>
</dbReference>
<dbReference type="InterPro" id="IPR036236">
    <property type="entry name" value="Znf_C2H2_sf"/>
</dbReference>
<dbReference type="PANTHER" id="PTHR24403:SF36">
    <property type="entry name" value="ZINC FINGER PROTEIN 335"/>
    <property type="match status" value="1"/>
</dbReference>
<sequence length="1839" mass="203247">MEGEIEVESSSDVGPSGSRMEEPSESGMGMESSEAMSADSSDAAAHHASQHHSQHHHGIAPESDCHVGQSSEGVLVFLPETSSSTDVTHHRATVHLPDSSSVAQSTSVSTVTQSILVSGSAQVMVHSSAAVSDSTASTSSDLGSAIDKIIESTIGPDIMNGCIAVTSAEDGAAETSEGQYLILQGSDDAHTSTSALSSHHRITIEALGEGPTSTCHDQGDMQGMKYATYANNLHRDQPDQPSGSHYPDHEDQDNQHSHASQYMDCSGGDADRPDQTGESSSSYVDDEEPDQTRISSRSLSRFPEYGVVDNSDQDLRGYVEGSGAADSNPSSPGIRRRHSHYVVDCSAGTEVYMECEEDLRPQHSQSYIDSSSRANHSQSHRTLQQYVAFVAADSEQPGCSNYQDQEGQREDPNKSPDQNQGPDQNPDQPQHSDQQQPQHSHYMETTSSSTGPEASPGRYTGIGEGGEGSSTDHHQPQADTVGSDHHHPEADTVGSDHHHPEADTVGSDHHHPEADTVGSDHHPEADTVGSDHHPEADTVGSDHHHPQADTVGSDHHPEADTVGSDHHPEADTAGSAEAMECTESQPGPYISSSGTYSSRLEPDVEGAPEPQWSPSLGRPFRGEEGGMVGGSRSSAVEEGGAGRGPGVTVPHTMAELEEMMEVVIVQQFKCKMCPYKSISKDTLINHMRDRHFKPTGGPPPKKRGRPRRSDTLACQQAEVKPEPQPEEPEDEDIVDAGAIDDSEEDSDYNPADEDCRGRQPALLRQPAPPPCSSTDRPRRRVGRPRKFTYTEGSYNCKEAEGASKQRNGSGDPQGSEEASSSGLGNGPDSLANGKAVEAGISQSDSENKDPSPNGRPEEAEFFPRKRGRPSKRFLRKKYKKYMKYYTSLKPLLRPHNCWICGSRFLSQDDLRFHVDSHQGNDPECFKCLQCNYRCKRWSSLKEHMFNHQGNKPFKCEECDYSSVYKKDVIRHSAIHNKDKKTKSESQVSKVLSFPCPVCHRVYPMQKRLTQHMKTHSAEKPHMCDKCGKSFKKRYTFKMHLLTHIQSVDNSRFKCEFCDYDCDNKKLLLNHQLSHANDRPFKCDYCKYSTSKEDFLVSHLAIKHTGEKPFSCEMCHFMTKHRKNLGLHVQCRHPEAFEEWSATHPEEPVRRRRRPFFTQQQIEELKQQHDDTASLQNTIVAVDSDTLQAMQTMQNASVSQDAMGNTTITYEQAGNSNLSAQNALDLLLNMSNARQLVENSLQVQMLKSSDSEVLNAGSWTAVTSATAGAQKVVTFHMSENGETLVQEVQEVYEAGTNENGEITQIAIQAYEGAEGFSVVEQMEQATQEIESTGPGYSSDVGSPQPMEEEQEGTTTLKENRDTQYYLTSGVGDGVLQQVELSSEVPGSPSMVGSPQDQNQLNPKRFSCRICSESFQGRSGMENHKRAHIDPSTFKCPDCDFTASSWPDVKTHMGMHTYLRPHKCPSCSFASKNRKDLRRHMMTHTNEKPFTCQICGQRFNRNGHLKFHMERLHSQDPPTRKTHSGGGSQQQTFIVSSDEEALAVLQSLQAGQTISPEQIQKALGQDNIIVSQEQGLDQDRIILSQEQGLEDEEEATYIQQITTVDGQTLQYITGDNQVTLRHMTGDNQATLRHMTGDNQVTLRHMTGDNQVTLRHMTGDNQVTLRHMTGDNQVTLRHMTGDNQVTLRHMTGDNQVTLRHMTGDNQVTLRHMTGDNQVQYVISQDGVQHFLPQEYVVLADGNHIQMSDGQIIQYENDGAFLQEQQISLNHDGQIQYLPISSEQQIVGPEDSEVAEHSAVTVIADAATQQTQTVYAEATQEQLELLQQQGIQYDVVTFTDEQR</sequence>
<evidence type="ECO:0000313" key="9">
    <source>
        <dbReference type="RefSeq" id="XP_038867358.1"/>
    </source>
</evidence>
<dbReference type="FunFam" id="3.30.160.60:FF:003059">
    <property type="entry name" value="Zinc finger protein 335"/>
    <property type="match status" value="1"/>
</dbReference>
<dbReference type="GeneID" id="120061525"/>
<feature type="domain" description="C2H2-type" evidence="7">
    <location>
        <begin position="1080"/>
        <end position="1108"/>
    </location>
</feature>
<evidence type="ECO:0000256" key="6">
    <source>
        <dbReference type="SAM" id="MobiDB-lite"/>
    </source>
</evidence>
<dbReference type="SUPFAM" id="SSF57667">
    <property type="entry name" value="beta-beta-alpha zinc fingers"/>
    <property type="match status" value="6"/>
</dbReference>
<dbReference type="GO" id="GO:0045944">
    <property type="term" value="P:positive regulation of transcription by RNA polymerase II"/>
    <property type="evidence" value="ECO:0007669"/>
    <property type="project" value="TreeGrafter"/>
</dbReference>
<keyword evidence="3 5" id="KW-0863">Zinc-finger</keyword>
<feature type="domain" description="C2H2-type" evidence="7">
    <location>
        <begin position="1021"/>
        <end position="1043"/>
    </location>
</feature>
<evidence type="ECO:0000259" key="7">
    <source>
        <dbReference type="PROSITE" id="PS50157"/>
    </source>
</evidence>
<dbReference type="GO" id="GO:0050769">
    <property type="term" value="P:positive regulation of neurogenesis"/>
    <property type="evidence" value="ECO:0007669"/>
    <property type="project" value="TreeGrafter"/>
</dbReference>
<reference evidence="9 10" key="1">
    <citation type="submission" date="2025-04" db="UniProtKB">
        <authorList>
            <consortium name="RefSeq"/>
        </authorList>
    </citation>
    <scope>IDENTIFICATION</scope>
    <source>
        <tissue evidence="9 10">White muscle</tissue>
    </source>
</reference>
<evidence type="ECO:0000256" key="5">
    <source>
        <dbReference type="PROSITE-ProRule" id="PRU00042"/>
    </source>
</evidence>
<feature type="region of interest" description="Disordered" evidence="6">
    <location>
        <begin position="396"/>
        <end position="647"/>
    </location>
</feature>
<dbReference type="SMART" id="SM00355">
    <property type="entry name" value="ZnF_C2H2"/>
    <property type="match status" value="13"/>
</dbReference>
<feature type="domain" description="C2H2-type" evidence="7">
    <location>
        <begin position="1052"/>
        <end position="1079"/>
    </location>
</feature>
<dbReference type="FunFam" id="3.30.160.60:FF:002167">
    <property type="entry name" value="Si:ch211-269m15.3"/>
    <property type="match status" value="1"/>
</dbReference>
<evidence type="ECO:0000256" key="2">
    <source>
        <dbReference type="ARBA" id="ARBA00022737"/>
    </source>
</evidence>
<dbReference type="KEGG" id="snh:120061525"/>
<evidence type="ECO:0000313" key="10">
    <source>
        <dbReference type="RefSeq" id="XP_038867359.1"/>
    </source>
</evidence>
<evidence type="ECO:0000256" key="1">
    <source>
        <dbReference type="ARBA" id="ARBA00022723"/>
    </source>
</evidence>
<feature type="compositionally biased region" description="Basic and acidic residues" evidence="6">
    <location>
        <begin position="470"/>
        <end position="570"/>
    </location>
</feature>
<feature type="compositionally biased region" description="Basic and acidic residues" evidence="6">
    <location>
        <begin position="845"/>
        <end position="863"/>
    </location>
</feature>